<evidence type="ECO:0000313" key="2">
    <source>
        <dbReference type="Proteomes" id="UP000434604"/>
    </source>
</evidence>
<organism evidence="1 2">
    <name type="scientific">Bacteroides xylanisolvens</name>
    <dbReference type="NCBI Taxonomy" id="371601"/>
    <lineage>
        <taxon>Bacteria</taxon>
        <taxon>Pseudomonadati</taxon>
        <taxon>Bacteroidota</taxon>
        <taxon>Bacteroidia</taxon>
        <taxon>Bacteroidales</taxon>
        <taxon>Bacteroidaceae</taxon>
        <taxon>Bacteroides</taxon>
    </lineage>
</organism>
<dbReference type="InterPro" id="IPR011008">
    <property type="entry name" value="Dimeric_a/b-barrel"/>
</dbReference>
<dbReference type="Pfam" id="PF05336">
    <property type="entry name" value="rhaM"/>
    <property type="match status" value="1"/>
</dbReference>
<name>A0A7J5PUX0_9BACE</name>
<gene>
    <name evidence="1" type="ORF">GA398_15050</name>
</gene>
<sequence>METKKTGYAQKKFGMPTKRYCQMLDLYNDPQLIKDYMDCHSPEKAWPEISAGIREVGILEMEIYIVDNHLFMIVDTPLDFDWDESFGKLASLERQAEWEDYVAKFQIVKPGSASAEKWTLMERMFKLLD</sequence>
<dbReference type="InterPro" id="IPR052996">
    <property type="entry name" value="Carb_Metab_Mutarotase"/>
</dbReference>
<dbReference type="PANTHER" id="PTHR43239:SF1">
    <property type="entry name" value="UPF0734 PROTEIN DDB_G0273871_DDB_G0273177"/>
    <property type="match status" value="1"/>
</dbReference>
<dbReference type="EMBL" id="WDED01000022">
    <property type="protein sequence ID" value="KAB6146713.1"/>
    <property type="molecule type" value="Genomic_DNA"/>
</dbReference>
<proteinExistence type="predicted"/>
<reference evidence="1 2" key="1">
    <citation type="journal article" date="2019" name="Nat. Med.">
        <title>A library of human gut bacterial isolates paired with longitudinal multiomics data enables mechanistic microbiome research.</title>
        <authorList>
            <person name="Poyet M."/>
            <person name="Groussin M."/>
            <person name="Gibbons S.M."/>
            <person name="Avila-Pacheco J."/>
            <person name="Jiang X."/>
            <person name="Kearney S.M."/>
            <person name="Perrotta A.R."/>
            <person name="Berdy B."/>
            <person name="Zhao S."/>
            <person name="Lieberman T.D."/>
            <person name="Swanson P.K."/>
            <person name="Smith M."/>
            <person name="Roesemann S."/>
            <person name="Alexander J.E."/>
            <person name="Rich S.A."/>
            <person name="Livny J."/>
            <person name="Vlamakis H."/>
            <person name="Clish C."/>
            <person name="Bullock K."/>
            <person name="Deik A."/>
            <person name="Scott J."/>
            <person name="Pierce K.A."/>
            <person name="Xavier R.J."/>
            <person name="Alm E.J."/>
        </authorList>
    </citation>
    <scope>NUCLEOTIDE SEQUENCE [LARGE SCALE GENOMIC DNA]</scope>
    <source>
        <strain evidence="1 2">BIOML-A58</strain>
    </source>
</reference>
<dbReference type="AlphaFoldDB" id="A0A7J5PUX0"/>
<accession>A0A7J5PUX0</accession>
<dbReference type="GO" id="GO:0016857">
    <property type="term" value="F:racemase and epimerase activity, acting on carbohydrates and derivatives"/>
    <property type="evidence" value="ECO:0007669"/>
    <property type="project" value="InterPro"/>
</dbReference>
<comment type="caution">
    <text evidence="1">The sequence shown here is derived from an EMBL/GenBank/DDBJ whole genome shotgun (WGS) entry which is preliminary data.</text>
</comment>
<dbReference type="PANTHER" id="PTHR43239">
    <property type="entry name" value="UPF0734 PROTEIN DDB_G0273871/DDB_G0273177"/>
    <property type="match status" value="1"/>
</dbReference>
<dbReference type="SUPFAM" id="SSF54909">
    <property type="entry name" value="Dimeric alpha+beta barrel"/>
    <property type="match status" value="1"/>
</dbReference>
<evidence type="ECO:0000313" key="1">
    <source>
        <dbReference type="EMBL" id="KAB6146713.1"/>
    </source>
</evidence>
<dbReference type="RefSeq" id="WP_151935055.1">
    <property type="nucleotide sequence ID" value="NZ_WDED01000022.1"/>
</dbReference>
<dbReference type="Proteomes" id="UP000434604">
    <property type="component" value="Unassembled WGS sequence"/>
</dbReference>
<dbReference type="Gene3D" id="3.30.70.100">
    <property type="match status" value="1"/>
</dbReference>
<dbReference type="InterPro" id="IPR008000">
    <property type="entry name" value="Rham/fucose_mutarotase"/>
</dbReference>
<protein>
    <submittedName>
        <fullName evidence="1">L-rhamnose mutarotase</fullName>
    </submittedName>
</protein>